<organism evidence="2 3">
    <name type="scientific">Methanosarcina baikalica</name>
    <dbReference type="NCBI Taxonomy" id="3073890"/>
    <lineage>
        <taxon>Archaea</taxon>
        <taxon>Methanobacteriati</taxon>
        <taxon>Methanobacteriota</taxon>
        <taxon>Stenosarchaea group</taxon>
        <taxon>Methanomicrobia</taxon>
        <taxon>Methanosarcinales</taxon>
        <taxon>Methanosarcinaceae</taxon>
        <taxon>Methanosarcina</taxon>
    </lineage>
</organism>
<evidence type="ECO:0008006" key="4">
    <source>
        <dbReference type="Google" id="ProtNLM"/>
    </source>
</evidence>
<evidence type="ECO:0000313" key="2">
    <source>
        <dbReference type="EMBL" id="MDR7664661.1"/>
    </source>
</evidence>
<proteinExistence type="predicted"/>
<dbReference type="RefSeq" id="WP_310574686.1">
    <property type="nucleotide sequence ID" value="NZ_JAVKPK010000005.1"/>
</dbReference>
<protein>
    <recommendedName>
        <fullName evidence="4">Cell surface protein</fullName>
    </recommendedName>
</protein>
<reference evidence="3" key="1">
    <citation type="submission" date="2023-07" db="EMBL/GenBank/DDBJ databases">
        <title>Whole-genome sequencing of a new Methanosarcina sp. Z-7115.</title>
        <authorList>
            <person name="Zhilina T.N."/>
            <person name="Merkel A.Y."/>
        </authorList>
    </citation>
    <scope>NUCLEOTIDE SEQUENCE [LARGE SCALE GENOMIC DNA]</scope>
    <source>
        <strain evidence="3">Z-7115</strain>
    </source>
</reference>
<keyword evidence="3" id="KW-1185">Reference proteome</keyword>
<dbReference type="Proteomes" id="UP001246244">
    <property type="component" value="Unassembled WGS sequence"/>
</dbReference>
<evidence type="ECO:0000313" key="3">
    <source>
        <dbReference type="Proteomes" id="UP001246244"/>
    </source>
</evidence>
<keyword evidence="1" id="KW-0472">Membrane</keyword>
<name>A0ABU2CY97_9EURY</name>
<feature type="transmembrane region" description="Helical" evidence="1">
    <location>
        <begin position="6"/>
        <end position="27"/>
    </location>
</feature>
<dbReference type="EMBL" id="JAVKPK010000005">
    <property type="protein sequence ID" value="MDR7664661.1"/>
    <property type="molecule type" value="Genomic_DNA"/>
</dbReference>
<comment type="caution">
    <text evidence="2">The sequence shown here is derived from an EMBL/GenBank/DDBJ whole genome shotgun (WGS) entry which is preliminary data.</text>
</comment>
<evidence type="ECO:0000256" key="1">
    <source>
        <dbReference type="SAM" id="Phobius"/>
    </source>
</evidence>
<keyword evidence="1" id="KW-1133">Transmembrane helix</keyword>
<sequence length="135" mass="15138">MPRRRFLIIFVGICLLLVGIIVLPSVIKHYSLPDTKESGNSFFINNWGNKSHEVTIEIFNSKNTSIFNESYISAPDKNIRSQFPTKLAPGTYIEVTLDSNITKTQTVSEDLIGLVLYIQIDMVPNDPLILSIALP</sequence>
<gene>
    <name evidence="2" type="ORF">RG963_02435</name>
</gene>
<keyword evidence="1" id="KW-0812">Transmembrane</keyword>
<accession>A0ABU2CY97</accession>